<dbReference type="InterPro" id="IPR016047">
    <property type="entry name" value="M23ase_b-sheet_dom"/>
</dbReference>
<name>A0A4V3IF77_9MICO</name>
<proteinExistence type="predicted"/>
<dbReference type="CDD" id="cd12797">
    <property type="entry name" value="M23_peptidase"/>
    <property type="match status" value="1"/>
</dbReference>
<dbReference type="Pfam" id="PF01551">
    <property type="entry name" value="Peptidase_M23"/>
    <property type="match status" value="1"/>
</dbReference>
<dbReference type="Proteomes" id="UP000298412">
    <property type="component" value="Unassembled WGS sequence"/>
</dbReference>
<protein>
    <submittedName>
        <fullName evidence="2">M23 family metallopeptidase</fullName>
    </submittedName>
</protein>
<dbReference type="EMBL" id="SOFP01000027">
    <property type="protein sequence ID" value="TFC17939.1"/>
    <property type="molecule type" value="Genomic_DNA"/>
</dbReference>
<gene>
    <name evidence="2" type="ORF">E3O19_05470</name>
</gene>
<accession>A0A4V3IF77</accession>
<dbReference type="PANTHER" id="PTHR21666">
    <property type="entry name" value="PEPTIDASE-RELATED"/>
    <property type="match status" value="1"/>
</dbReference>
<evidence type="ECO:0000313" key="2">
    <source>
        <dbReference type="EMBL" id="TFC17939.1"/>
    </source>
</evidence>
<dbReference type="AlphaFoldDB" id="A0A4V3IF77"/>
<feature type="domain" description="M23ase beta-sheet core" evidence="1">
    <location>
        <begin position="122"/>
        <end position="184"/>
    </location>
</feature>
<evidence type="ECO:0000313" key="3">
    <source>
        <dbReference type="Proteomes" id="UP000298412"/>
    </source>
</evidence>
<dbReference type="PANTHER" id="PTHR21666:SF270">
    <property type="entry name" value="MUREIN HYDROLASE ACTIVATOR ENVC"/>
    <property type="match status" value="1"/>
</dbReference>
<dbReference type="Gene3D" id="2.70.70.10">
    <property type="entry name" value="Glucose Permease (Domain IIA)"/>
    <property type="match status" value="1"/>
</dbReference>
<dbReference type="InterPro" id="IPR050570">
    <property type="entry name" value="Cell_wall_metabolism_enzyme"/>
</dbReference>
<keyword evidence="3" id="KW-1185">Reference proteome</keyword>
<organism evidence="2 3">
    <name type="scientific">Cryobacterium algoritolerans</name>
    <dbReference type="NCBI Taxonomy" id="1259184"/>
    <lineage>
        <taxon>Bacteria</taxon>
        <taxon>Bacillati</taxon>
        <taxon>Actinomycetota</taxon>
        <taxon>Actinomycetes</taxon>
        <taxon>Micrococcales</taxon>
        <taxon>Microbacteriaceae</taxon>
        <taxon>Cryobacterium</taxon>
    </lineage>
</organism>
<sequence>MYSGLRTEPVVLALPFRGRWRVENSPVRRVPSHGTTAFGSSSAIDFVNVDESGRSAPFTWRSTVAAEPPERFLGFGVPILSPVTGRVVAAHDQEPDHAGRRSQLVLLPYMLGQARRAREGAAGLAGNHVVIAVSDRGPFVLVAHLKSESVRVRVGDKVSALDAIGRCGNSGNSTQPHVHVQVSDSTDWARSNGVPLAFRRADGAVWLPEESEIVRA</sequence>
<dbReference type="OrthoDB" id="9809488at2"/>
<comment type="caution">
    <text evidence="2">The sequence shown here is derived from an EMBL/GenBank/DDBJ whole genome shotgun (WGS) entry which is preliminary data.</text>
</comment>
<dbReference type="GO" id="GO:0004222">
    <property type="term" value="F:metalloendopeptidase activity"/>
    <property type="evidence" value="ECO:0007669"/>
    <property type="project" value="TreeGrafter"/>
</dbReference>
<dbReference type="InterPro" id="IPR011055">
    <property type="entry name" value="Dup_hybrid_motif"/>
</dbReference>
<evidence type="ECO:0000259" key="1">
    <source>
        <dbReference type="Pfam" id="PF01551"/>
    </source>
</evidence>
<reference evidence="2 3" key="1">
    <citation type="submission" date="2019-03" db="EMBL/GenBank/DDBJ databases">
        <title>Genomics of glacier-inhabiting Cryobacterium strains.</title>
        <authorList>
            <person name="Liu Q."/>
            <person name="Xin Y.-H."/>
        </authorList>
    </citation>
    <scope>NUCLEOTIDE SEQUENCE [LARGE SCALE GENOMIC DNA]</scope>
    <source>
        <strain evidence="2 3">MDT1-3</strain>
    </source>
</reference>
<dbReference type="SUPFAM" id="SSF51261">
    <property type="entry name" value="Duplicated hybrid motif"/>
    <property type="match status" value="1"/>
</dbReference>